<dbReference type="HOGENOM" id="CLU_1349173_0_0_1"/>
<sequence>MFVLAAAISLSLGVISAESLYERNMNFLSPSENHAGLGLNTNKLYKRQLSALPIDASQLIFTHGVASGDPAPDFVILWTRISPDTDNDRSNVTVEGFVPLYSHETEQYVEMSEAPVCADYQVGTDEAFSTVVDSGKVYTTSEIDFTVKVEARGLSPFTTYFYQFTVCDSENRSPIGRTKTMPAADDEVSEVSLAVFSCANWRT</sequence>
<reference evidence="3 4" key="1">
    <citation type="journal article" date="2012" name="BMC Genomics">
        <title>Tools to kill: Genome of one of the most destructive plant pathogenic fungi Macrophomina phaseolina.</title>
        <authorList>
            <person name="Islam M.S."/>
            <person name="Haque M.S."/>
            <person name="Islam M.M."/>
            <person name="Emdad E.M."/>
            <person name="Halim A."/>
            <person name="Hossen Q.M.M."/>
            <person name="Hossain M.Z."/>
            <person name="Ahmed B."/>
            <person name="Rahim S."/>
            <person name="Rahman M.S."/>
            <person name="Alam M.M."/>
            <person name="Hou S."/>
            <person name="Wan X."/>
            <person name="Saito J.A."/>
            <person name="Alam M."/>
        </authorList>
    </citation>
    <scope>NUCLEOTIDE SEQUENCE [LARGE SCALE GENOMIC DNA]</scope>
    <source>
        <strain evidence="3 4">MS6</strain>
    </source>
</reference>
<gene>
    <name evidence="3" type="ORF">MPH_10269</name>
</gene>
<name>K2RDH0_MACPH</name>
<organism evidence="3 4">
    <name type="scientific">Macrophomina phaseolina (strain MS6)</name>
    <name type="common">Charcoal rot fungus</name>
    <dbReference type="NCBI Taxonomy" id="1126212"/>
    <lineage>
        <taxon>Eukaryota</taxon>
        <taxon>Fungi</taxon>
        <taxon>Dikarya</taxon>
        <taxon>Ascomycota</taxon>
        <taxon>Pezizomycotina</taxon>
        <taxon>Dothideomycetes</taxon>
        <taxon>Dothideomycetes incertae sedis</taxon>
        <taxon>Botryosphaeriales</taxon>
        <taxon>Botryosphaeriaceae</taxon>
        <taxon>Macrophomina</taxon>
    </lineage>
</organism>
<keyword evidence="1" id="KW-0732">Signal</keyword>
<dbReference type="Proteomes" id="UP000007129">
    <property type="component" value="Unassembled WGS sequence"/>
</dbReference>
<dbReference type="PANTHER" id="PTHR43606">
    <property type="entry name" value="PHOSPHATASE, PUTATIVE (AFU_ORTHOLOGUE AFUA_6G08710)-RELATED"/>
    <property type="match status" value="1"/>
</dbReference>
<dbReference type="Gene3D" id="2.60.40.380">
    <property type="entry name" value="Purple acid phosphatase-like, N-terminal"/>
    <property type="match status" value="1"/>
</dbReference>
<feature type="domain" description="Phospholipase D N-terminal" evidence="2">
    <location>
        <begin position="63"/>
        <end position="180"/>
    </location>
</feature>
<dbReference type="STRING" id="1126212.K2RDH0"/>
<feature type="signal peptide" evidence="1">
    <location>
        <begin position="1"/>
        <end position="17"/>
    </location>
</feature>
<evidence type="ECO:0000313" key="3">
    <source>
        <dbReference type="EMBL" id="EKG12603.1"/>
    </source>
</evidence>
<dbReference type="Pfam" id="PF16655">
    <property type="entry name" value="PhoD_N"/>
    <property type="match status" value="1"/>
</dbReference>
<dbReference type="InParanoid" id="K2RDH0"/>
<protein>
    <submittedName>
        <fullName evidence="3">Alkaline phosphatase D-related protein</fullName>
    </submittedName>
</protein>
<evidence type="ECO:0000259" key="2">
    <source>
        <dbReference type="Pfam" id="PF16655"/>
    </source>
</evidence>
<dbReference type="eggNOG" id="ENOG502QU5W">
    <property type="taxonomic scope" value="Eukaryota"/>
</dbReference>
<comment type="caution">
    <text evidence="3">The sequence shown here is derived from an EMBL/GenBank/DDBJ whole genome shotgun (WGS) entry which is preliminary data.</text>
</comment>
<dbReference type="EMBL" id="AHHD01000446">
    <property type="protein sequence ID" value="EKG12603.1"/>
    <property type="molecule type" value="Genomic_DNA"/>
</dbReference>
<dbReference type="OrthoDB" id="3940749at2759"/>
<accession>K2RDH0</accession>
<feature type="chain" id="PRO_5003864105" evidence="1">
    <location>
        <begin position="18"/>
        <end position="203"/>
    </location>
</feature>
<dbReference type="AlphaFoldDB" id="K2RDH0"/>
<dbReference type="InterPro" id="IPR032093">
    <property type="entry name" value="PhoD_N"/>
</dbReference>
<dbReference type="InterPro" id="IPR052900">
    <property type="entry name" value="Phospholipid_Metab_Enz"/>
</dbReference>
<evidence type="ECO:0000256" key="1">
    <source>
        <dbReference type="SAM" id="SignalP"/>
    </source>
</evidence>
<proteinExistence type="predicted"/>
<dbReference type="PANTHER" id="PTHR43606:SF7">
    <property type="entry name" value="PHOSPHATASE, PUTATIVE (AFU_ORTHOLOGUE AFUA_6G08710)-RELATED"/>
    <property type="match status" value="1"/>
</dbReference>
<evidence type="ECO:0000313" key="4">
    <source>
        <dbReference type="Proteomes" id="UP000007129"/>
    </source>
</evidence>
<dbReference type="VEuPathDB" id="FungiDB:MPH_10269"/>